<dbReference type="Gene3D" id="3.60.20.40">
    <property type="match status" value="1"/>
</dbReference>
<dbReference type="Pfam" id="PF01019">
    <property type="entry name" value="G_glu_transpept"/>
    <property type="match status" value="1"/>
</dbReference>
<sequence length="442" mass="49048">MLVSPPNEAPIMINYREISSFDEERLSSDVGIPGFVKGLEHIHQKMGTISMEELLRPSIELATYGFPIGEILAKQLKNATHLNREQLKHFFSNNLPLREGDHLIQLELAETLKDISSGGAETFYCGKLAEQLSEASGLLLNDLKKYRVEEKGALTGEFCGYEIHSAPLPAGGCTLIQILQMVEMALEHEVKLTSETDLVDLLCKIVNICNYEGMSLLGDPNHVHLDENYLVSSSYCKQLLERTLDKSFNNNVSNKNADYNNTTHIVIMDKNNMMVSVTNSISGVFGSGTYVKGFFLNNQLRNFSSDQKSPNAKVPGKRPFSLVAPSILKKNKTLLGIGSAGGQRIPIILSYILINYINNKLSIEESIKLPRFYVNSNKITLEIGNEDIKGDLENRGYIVELLEDSFFFGGVNSLIYDDNLGQLIGAADSRRNGHCMISSLSN</sequence>
<keyword evidence="3" id="KW-0378">Hydrolase</keyword>
<evidence type="ECO:0000256" key="4">
    <source>
        <dbReference type="ARBA" id="ARBA00023145"/>
    </source>
</evidence>
<dbReference type="InterPro" id="IPR029055">
    <property type="entry name" value="Ntn_hydrolases_N"/>
</dbReference>
<dbReference type="PRINTS" id="PR01210">
    <property type="entry name" value="GGTRANSPTASE"/>
</dbReference>
<dbReference type="InterPro" id="IPR043137">
    <property type="entry name" value="GGT_ssub_C"/>
</dbReference>
<dbReference type="InterPro" id="IPR043138">
    <property type="entry name" value="GGT_lsub"/>
</dbReference>
<dbReference type="EMBL" id="BMIW01000069">
    <property type="protein sequence ID" value="GGG20266.1"/>
    <property type="molecule type" value="Genomic_DNA"/>
</dbReference>
<dbReference type="PANTHER" id="PTHR43199">
    <property type="entry name" value="GLUTATHIONE HYDROLASE"/>
    <property type="match status" value="1"/>
</dbReference>
<keyword evidence="2" id="KW-0808">Transferase</keyword>
<reference evidence="6" key="1">
    <citation type="journal article" date="2019" name="Int. J. Syst. Evol. Microbiol.">
        <title>The Global Catalogue of Microorganisms (GCM) 10K type strain sequencing project: providing services to taxonomists for standard genome sequencing and annotation.</title>
        <authorList>
            <consortium name="The Broad Institute Genomics Platform"/>
            <consortium name="The Broad Institute Genome Sequencing Center for Infectious Disease"/>
            <person name="Wu L."/>
            <person name="Ma J."/>
        </authorList>
    </citation>
    <scope>NUCLEOTIDE SEQUENCE [LARGE SCALE GENOMIC DNA]</scope>
    <source>
        <strain evidence="6">CGMCC 1.15420</strain>
    </source>
</reference>
<evidence type="ECO:0000313" key="6">
    <source>
        <dbReference type="Proteomes" id="UP000608420"/>
    </source>
</evidence>
<accession>A0ABQ1W907</accession>
<keyword evidence="4" id="KW-0865">Zymogen</keyword>
<organism evidence="5 6">
    <name type="scientific">Paenibacillus aceti</name>
    <dbReference type="NCBI Taxonomy" id="1820010"/>
    <lineage>
        <taxon>Bacteria</taxon>
        <taxon>Bacillati</taxon>
        <taxon>Bacillota</taxon>
        <taxon>Bacilli</taxon>
        <taxon>Bacillales</taxon>
        <taxon>Paenibacillaceae</taxon>
        <taxon>Paenibacillus</taxon>
    </lineage>
</organism>
<evidence type="ECO:0000313" key="5">
    <source>
        <dbReference type="EMBL" id="GGG20266.1"/>
    </source>
</evidence>
<dbReference type="InterPro" id="IPR051792">
    <property type="entry name" value="GGT_bact"/>
</dbReference>
<name>A0ABQ1W907_9BACL</name>
<dbReference type="Gene3D" id="1.10.246.130">
    <property type="match status" value="1"/>
</dbReference>
<keyword evidence="6" id="KW-1185">Reference proteome</keyword>
<dbReference type="PANTHER" id="PTHR43199:SF1">
    <property type="entry name" value="GLUTATHIONE HYDROLASE PROENZYME"/>
    <property type="match status" value="1"/>
</dbReference>
<evidence type="ECO:0000256" key="2">
    <source>
        <dbReference type="ARBA" id="ARBA00022679"/>
    </source>
</evidence>
<dbReference type="SUPFAM" id="SSF56235">
    <property type="entry name" value="N-terminal nucleophile aminohydrolases (Ntn hydrolases)"/>
    <property type="match status" value="1"/>
</dbReference>
<evidence type="ECO:0000256" key="3">
    <source>
        <dbReference type="ARBA" id="ARBA00022801"/>
    </source>
</evidence>
<protein>
    <submittedName>
        <fullName evidence="5">Gamma-glutamyltranspeptidase</fullName>
    </submittedName>
</protein>
<proteinExistence type="inferred from homology"/>
<comment type="caution">
    <text evidence="5">The sequence shown here is derived from an EMBL/GenBank/DDBJ whole genome shotgun (WGS) entry which is preliminary data.</text>
</comment>
<evidence type="ECO:0000256" key="1">
    <source>
        <dbReference type="ARBA" id="ARBA00009381"/>
    </source>
</evidence>
<gene>
    <name evidence="5" type="ORF">GCM10010913_48080</name>
</gene>
<dbReference type="Proteomes" id="UP000608420">
    <property type="component" value="Unassembled WGS sequence"/>
</dbReference>
<comment type="similarity">
    <text evidence="1">Belongs to the gamma-glutamyltransferase family.</text>
</comment>